<dbReference type="PROSITE" id="PS50943">
    <property type="entry name" value="HTH_CROC1"/>
    <property type="match status" value="1"/>
</dbReference>
<dbReference type="Pfam" id="PF13560">
    <property type="entry name" value="HTH_31"/>
    <property type="match status" value="1"/>
</dbReference>
<accession>A0A4Q7E4X4</accession>
<dbReference type="EMBL" id="PPUZ01000046">
    <property type="protein sequence ID" value="RZM77114.1"/>
    <property type="molecule type" value="Genomic_DNA"/>
</dbReference>
<dbReference type="Proteomes" id="UP000292345">
    <property type="component" value="Unassembled WGS sequence"/>
</dbReference>
<name>A0A4Q7E4X4_9GAMM</name>
<dbReference type="InterPro" id="IPR010982">
    <property type="entry name" value="Lambda_DNA-bd_dom_sf"/>
</dbReference>
<dbReference type="GO" id="GO:0003677">
    <property type="term" value="F:DNA binding"/>
    <property type="evidence" value="ECO:0007669"/>
    <property type="project" value="InterPro"/>
</dbReference>
<dbReference type="InterPro" id="IPR001387">
    <property type="entry name" value="Cro/C1-type_HTH"/>
</dbReference>
<protein>
    <submittedName>
        <fullName evidence="2">XRE family transcriptional regulator</fullName>
    </submittedName>
</protein>
<comment type="caution">
    <text evidence="2">The sequence shown here is derived from an EMBL/GenBank/DDBJ whole genome shotgun (WGS) entry which is preliminary data.</text>
</comment>
<evidence type="ECO:0000259" key="1">
    <source>
        <dbReference type="PROSITE" id="PS50943"/>
    </source>
</evidence>
<sequence length="64" mass="7321">MIRAGDVLRKGRRVAGLTQLDVAVAYGVSERTYQRWEKGEARVSWDDTAGLVEEVFRIELRELV</sequence>
<dbReference type="AlphaFoldDB" id="A0A4Q7E4X4"/>
<proteinExistence type="predicted"/>
<dbReference type="SUPFAM" id="SSF47413">
    <property type="entry name" value="lambda repressor-like DNA-binding domains"/>
    <property type="match status" value="1"/>
</dbReference>
<gene>
    <name evidence="2" type="ORF">C3B51_17180</name>
</gene>
<dbReference type="SMART" id="SM00530">
    <property type="entry name" value="HTH_XRE"/>
    <property type="match status" value="1"/>
</dbReference>
<evidence type="ECO:0000313" key="2">
    <source>
        <dbReference type="EMBL" id="RZM77114.1"/>
    </source>
</evidence>
<feature type="domain" description="HTH cro/C1-type" evidence="1">
    <location>
        <begin position="8"/>
        <end position="63"/>
    </location>
</feature>
<dbReference type="CDD" id="cd00093">
    <property type="entry name" value="HTH_XRE"/>
    <property type="match status" value="1"/>
</dbReference>
<dbReference type="Gene3D" id="1.10.260.40">
    <property type="entry name" value="lambda repressor-like DNA-binding domains"/>
    <property type="match status" value="1"/>
</dbReference>
<reference evidence="2 3" key="1">
    <citation type="submission" date="2018-01" db="EMBL/GenBank/DDBJ databases">
        <title>Co-occurrence of chitin degradation, pigmentation and bioactivity in marine Pseudoalteromonas.</title>
        <authorList>
            <person name="Paulsen S."/>
            <person name="Gram L."/>
            <person name="Machado H."/>
        </authorList>
    </citation>
    <scope>NUCLEOTIDE SEQUENCE [LARGE SCALE GENOMIC DNA]</scope>
    <source>
        <strain evidence="2 3">S1946</strain>
    </source>
</reference>
<organism evidence="2 3">
    <name type="scientific">Pseudoalteromonas rubra</name>
    <dbReference type="NCBI Taxonomy" id="43658"/>
    <lineage>
        <taxon>Bacteria</taxon>
        <taxon>Pseudomonadati</taxon>
        <taxon>Pseudomonadota</taxon>
        <taxon>Gammaproteobacteria</taxon>
        <taxon>Alteromonadales</taxon>
        <taxon>Pseudoalteromonadaceae</taxon>
        <taxon>Pseudoalteromonas</taxon>
    </lineage>
</organism>
<evidence type="ECO:0000313" key="3">
    <source>
        <dbReference type="Proteomes" id="UP000292345"/>
    </source>
</evidence>